<keyword evidence="3" id="KW-1185">Reference proteome</keyword>
<evidence type="ECO:0000313" key="2">
    <source>
        <dbReference type="EMBL" id="EWC58135.1"/>
    </source>
</evidence>
<dbReference type="RefSeq" id="WP_052022102.1">
    <property type="nucleotide sequence ID" value="NZ_AYXG01000256.1"/>
</dbReference>
<feature type="transmembrane region" description="Helical" evidence="1">
    <location>
        <begin position="237"/>
        <end position="259"/>
    </location>
</feature>
<evidence type="ECO:0000256" key="1">
    <source>
        <dbReference type="SAM" id="Phobius"/>
    </source>
</evidence>
<keyword evidence="1" id="KW-1133">Transmembrane helix</keyword>
<dbReference type="EMBL" id="AYXG01000256">
    <property type="protein sequence ID" value="EWC58135.1"/>
    <property type="molecule type" value="Genomic_DNA"/>
</dbReference>
<dbReference type="Pfam" id="PF06772">
    <property type="entry name" value="LtrA"/>
    <property type="match status" value="1"/>
</dbReference>
<dbReference type="Proteomes" id="UP000019277">
    <property type="component" value="Unassembled WGS sequence"/>
</dbReference>
<dbReference type="AlphaFoldDB" id="W7IBH0"/>
<protein>
    <submittedName>
        <fullName evidence="2">Putative low temperature requirement protein A</fullName>
    </submittedName>
</protein>
<dbReference type="InterPro" id="IPR010640">
    <property type="entry name" value="Low_temperature_requirement_A"/>
</dbReference>
<feature type="transmembrane region" description="Helical" evidence="1">
    <location>
        <begin position="87"/>
        <end position="107"/>
    </location>
</feature>
<feature type="transmembrane region" description="Helical" evidence="1">
    <location>
        <begin position="179"/>
        <end position="201"/>
    </location>
</feature>
<feature type="transmembrane region" description="Helical" evidence="1">
    <location>
        <begin position="56"/>
        <end position="75"/>
    </location>
</feature>
<accession>W7IBH0</accession>
<dbReference type="PANTHER" id="PTHR36840:SF1">
    <property type="entry name" value="BLL5714 PROTEIN"/>
    <property type="match status" value="1"/>
</dbReference>
<feature type="transmembrane region" description="Helical" evidence="1">
    <location>
        <begin position="21"/>
        <end position="44"/>
    </location>
</feature>
<dbReference type="STRING" id="909613.UO65_6589"/>
<feature type="transmembrane region" description="Helical" evidence="1">
    <location>
        <begin position="329"/>
        <end position="348"/>
    </location>
</feature>
<name>W7IBH0_9PSEU</name>
<keyword evidence="1" id="KW-0472">Membrane</keyword>
<dbReference type="PANTHER" id="PTHR36840">
    <property type="entry name" value="BLL5714 PROTEIN"/>
    <property type="match status" value="1"/>
</dbReference>
<feature type="transmembrane region" description="Helical" evidence="1">
    <location>
        <begin position="289"/>
        <end position="309"/>
    </location>
</feature>
<organism evidence="2 3">
    <name type="scientific">Actinokineospora spheciospongiae</name>
    <dbReference type="NCBI Taxonomy" id="909613"/>
    <lineage>
        <taxon>Bacteria</taxon>
        <taxon>Bacillati</taxon>
        <taxon>Actinomycetota</taxon>
        <taxon>Actinomycetes</taxon>
        <taxon>Pseudonocardiales</taxon>
        <taxon>Pseudonocardiaceae</taxon>
        <taxon>Actinokineospora</taxon>
    </lineage>
</organism>
<sequence>MSEPRTGKRSKLERVRESSTATTLELFFDLVFVFALTQVTALMAEDTGDHGQPGGGALLRGGLIMAVIWWCWVCYSWLSNQVKADEGLARTAMLGAMAAMFAIAIAIPESFDDIPGGLDGPVVFAFCYLLVRVVHLVLFWIVADGDAGLRAQLVRFAPTMVAGTVLLLVAAQTSGTAQLLLWLAAVVADYGGTLVIGARGWRLNSASHFVERHGLIVIIALGESIVAIGVGVNHLPISWPIIGGAVLGLTTAACLWWAYFDTHVMVAERALAAVSGHERARMARAAFTYLHLPIVVGVVMLALGLKKALGYLGGADGHSPADHLHGAPLWALFGGTALYLLAQAAVSWRCNRMVKPHRLVAAALLVGLTPLMGLVPVLVALVVLTAVLVALIAFEWVHYRAVRAEVRHAPHTGHGHAHQG</sequence>
<feature type="transmembrane region" description="Helical" evidence="1">
    <location>
        <begin position="122"/>
        <end position="141"/>
    </location>
</feature>
<proteinExistence type="predicted"/>
<dbReference type="eggNOG" id="COG4292">
    <property type="taxonomic scope" value="Bacteria"/>
</dbReference>
<keyword evidence="1" id="KW-0812">Transmembrane</keyword>
<feature type="transmembrane region" description="Helical" evidence="1">
    <location>
        <begin position="360"/>
        <end position="393"/>
    </location>
</feature>
<evidence type="ECO:0000313" key="3">
    <source>
        <dbReference type="Proteomes" id="UP000019277"/>
    </source>
</evidence>
<gene>
    <name evidence="2" type="ORF">UO65_6589</name>
</gene>
<comment type="caution">
    <text evidence="2">The sequence shown here is derived from an EMBL/GenBank/DDBJ whole genome shotgun (WGS) entry which is preliminary data.</text>
</comment>
<feature type="transmembrane region" description="Helical" evidence="1">
    <location>
        <begin position="153"/>
        <end position="173"/>
    </location>
</feature>
<dbReference type="OrthoDB" id="7698234at2"/>
<reference evidence="2 3" key="1">
    <citation type="journal article" date="2014" name="Genome Announc.">
        <title>Draft Genome Sequence of the Antitrypanosomally Active Sponge-Associated Bacterium Actinokineospora sp. Strain EG49.</title>
        <authorList>
            <person name="Harjes J."/>
            <person name="Ryu T."/>
            <person name="Abdelmohsen U.R."/>
            <person name="Moitinho-Silva L."/>
            <person name="Horn H."/>
            <person name="Ravasi T."/>
            <person name="Hentschel U."/>
        </authorList>
    </citation>
    <scope>NUCLEOTIDE SEQUENCE [LARGE SCALE GENOMIC DNA]</scope>
    <source>
        <strain evidence="2 3">EG49</strain>
    </source>
</reference>
<feature type="transmembrane region" description="Helical" evidence="1">
    <location>
        <begin position="213"/>
        <end position="231"/>
    </location>
</feature>